<dbReference type="InterPro" id="IPR038062">
    <property type="entry name" value="ScdA-like_N_sf"/>
</dbReference>
<keyword evidence="7" id="KW-1185">Reference proteome</keyword>
<protein>
    <submittedName>
        <fullName evidence="6">Regulator of cell morphogenesis and NO signaling</fullName>
    </submittedName>
</protein>
<proteinExistence type="predicted"/>
<dbReference type="NCBIfam" id="TIGR03652">
    <property type="entry name" value="FeS_repair_RIC"/>
    <property type="match status" value="1"/>
</dbReference>
<organism evidence="6 7">
    <name type="scientific">Texcoconibacillus texcoconensis</name>
    <dbReference type="NCBI Taxonomy" id="1095777"/>
    <lineage>
        <taxon>Bacteria</taxon>
        <taxon>Bacillati</taxon>
        <taxon>Bacillota</taxon>
        <taxon>Bacilli</taxon>
        <taxon>Bacillales</taxon>
        <taxon>Bacillaceae</taxon>
        <taxon>Texcoconibacillus</taxon>
    </lineage>
</organism>
<reference evidence="6 7" key="1">
    <citation type="submission" date="2020-08" db="EMBL/GenBank/DDBJ databases">
        <title>Genomic Encyclopedia of Type Strains, Phase IV (KMG-IV): sequencing the most valuable type-strain genomes for metagenomic binning, comparative biology and taxonomic classification.</title>
        <authorList>
            <person name="Goeker M."/>
        </authorList>
    </citation>
    <scope>NUCLEOTIDE SEQUENCE [LARGE SCALE GENOMIC DNA]</scope>
    <source>
        <strain evidence="6 7">DSM 24696</strain>
    </source>
</reference>
<dbReference type="GO" id="GO:0046872">
    <property type="term" value="F:metal ion binding"/>
    <property type="evidence" value="ECO:0007669"/>
    <property type="project" value="UniProtKB-KW"/>
</dbReference>
<dbReference type="AlphaFoldDB" id="A0A840QT05"/>
<feature type="domain" description="Hemerythrin-like" evidence="5">
    <location>
        <begin position="87"/>
        <end position="232"/>
    </location>
</feature>
<dbReference type="Gene3D" id="1.10.3910.10">
    <property type="entry name" value="SP0561-like"/>
    <property type="match status" value="1"/>
</dbReference>
<comment type="caution">
    <text evidence="6">The sequence shown here is derived from an EMBL/GenBank/DDBJ whole genome shotgun (WGS) entry which is preliminary data.</text>
</comment>
<dbReference type="PANTHER" id="PTHR36438">
    <property type="entry name" value="IRON-SULFUR CLUSTER REPAIR PROTEIN YTFE"/>
    <property type="match status" value="1"/>
</dbReference>
<comment type="subcellular location">
    <subcellularLocation>
        <location evidence="1">Cytoplasm</location>
    </subcellularLocation>
</comment>
<dbReference type="GO" id="GO:0005737">
    <property type="term" value="C:cytoplasm"/>
    <property type="evidence" value="ECO:0007669"/>
    <property type="project" value="UniProtKB-SubCell"/>
</dbReference>
<name>A0A840QT05_9BACI</name>
<evidence type="ECO:0000256" key="1">
    <source>
        <dbReference type="ARBA" id="ARBA00004496"/>
    </source>
</evidence>
<keyword evidence="3" id="KW-0479">Metal-binding</keyword>
<dbReference type="InterPro" id="IPR019903">
    <property type="entry name" value="RIC_family"/>
</dbReference>
<dbReference type="Pfam" id="PF04405">
    <property type="entry name" value="ScdA_N"/>
    <property type="match status" value="1"/>
</dbReference>
<dbReference type="Gene3D" id="1.20.120.520">
    <property type="entry name" value="nmb1532 protein domain like"/>
    <property type="match status" value="1"/>
</dbReference>
<keyword evidence="2" id="KW-0963">Cytoplasm</keyword>
<sequence length="236" mass="27506">MSISIQGNMKVKDIVIQWPHADQVFKQYKIDFCCGGDRPLSEAIEEKNLDEAVILKQLEEVKKEEDARKNEGETDWMNASYTKIIDHVTRHHHGFLLKELPDLSFYVTKIFRVHGEDHANLATVHRVFHELKTDLEQHLMKEEQQIFPAMKAYESEGGHDRWKAATDAINELEDEHETAGDLLKQLREATNDYAVPEGSCTTFQMTYKRLEELESDMFKHVHLENNILFPRIQDEA</sequence>
<dbReference type="RefSeq" id="WP_184664910.1">
    <property type="nucleotide sequence ID" value="NZ_JACHHB010000013.1"/>
</dbReference>
<dbReference type="Proteomes" id="UP000551878">
    <property type="component" value="Unassembled WGS sequence"/>
</dbReference>
<evidence type="ECO:0000259" key="5">
    <source>
        <dbReference type="Pfam" id="PF01814"/>
    </source>
</evidence>
<evidence type="ECO:0000313" key="7">
    <source>
        <dbReference type="Proteomes" id="UP000551878"/>
    </source>
</evidence>
<dbReference type="EMBL" id="JACHHB010000013">
    <property type="protein sequence ID" value="MBB5174494.1"/>
    <property type="molecule type" value="Genomic_DNA"/>
</dbReference>
<gene>
    <name evidence="6" type="ORF">HNQ41_002709</name>
</gene>
<keyword evidence="4" id="KW-0408">Iron</keyword>
<evidence type="ECO:0000256" key="4">
    <source>
        <dbReference type="ARBA" id="ARBA00023004"/>
    </source>
</evidence>
<accession>A0A840QT05</accession>
<dbReference type="PANTHER" id="PTHR36438:SF1">
    <property type="entry name" value="IRON-SULFUR CLUSTER REPAIR PROTEIN YTFE"/>
    <property type="match status" value="1"/>
</dbReference>
<evidence type="ECO:0000256" key="3">
    <source>
        <dbReference type="ARBA" id="ARBA00022723"/>
    </source>
</evidence>
<dbReference type="Pfam" id="PF01814">
    <property type="entry name" value="Hemerythrin"/>
    <property type="match status" value="1"/>
</dbReference>
<dbReference type="InterPro" id="IPR012312">
    <property type="entry name" value="Hemerythrin-like"/>
</dbReference>
<evidence type="ECO:0000313" key="6">
    <source>
        <dbReference type="EMBL" id="MBB5174494.1"/>
    </source>
</evidence>
<evidence type="ECO:0000256" key="2">
    <source>
        <dbReference type="ARBA" id="ARBA00022490"/>
    </source>
</evidence>